<dbReference type="Proteomes" id="UP000622552">
    <property type="component" value="Unassembled WGS sequence"/>
</dbReference>
<evidence type="ECO:0000313" key="2">
    <source>
        <dbReference type="Proteomes" id="UP000622552"/>
    </source>
</evidence>
<gene>
    <name evidence="1" type="ORF">IW245_000827</name>
</gene>
<evidence type="ECO:0000313" key="1">
    <source>
        <dbReference type="EMBL" id="MBG6134633.1"/>
    </source>
</evidence>
<dbReference type="RefSeq" id="WP_197001845.1">
    <property type="nucleotide sequence ID" value="NZ_BONS01000023.1"/>
</dbReference>
<organism evidence="1 2">
    <name type="scientific">Longispora fulva</name>
    <dbReference type="NCBI Taxonomy" id="619741"/>
    <lineage>
        <taxon>Bacteria</taxon>
        <taxon>Bacillati</taxon>
        <taxon>Actinomycetota</taxon>
        <taxon>Actinomycetes</taxon>
        <taxon>Micromonosporales</taxon>
        <taxon>Micromonosporaceae</taxon>
        <taxon>Longispora</taxon>
    </lineage>
</organism>
<dbReference type="EMBL" id="JADOUF010000001">
    <property type="protein sequence ID" value="MBG6134633.1"/>
    <property type="molecule type" value="Genomic_DNA"/>
</dbReference>
<dbReference type="InterPro" id="IPR027417">
    <property type="entry name" value="P-loop_NTPase"/>
</dbReference>
<keyword evidence="2" id="KW-1185">Reference proteome</keyword>
<protein>
    <submittedName>
        <fullName evidence="1">Uncharacterized protein</fullName>
    </submittedName>
</protein>
<proteinExistence type="predicted"/>
<dbReference type="AlphaFoldDB" id="A0A8J7GF08"/>
<comment type="caution">
    <text evidence="1">The sequence shown here is derived from an EMBL/GenBank/DDBJ whole genome shotgun (WGS) entry which is preliminary data.</text>
</comment>
<name>A0A8J7GF08_9ACTN</name>
<dbReference type="SUPFAM" id="SSF52540">
    <property type="entry name" value="P-loop containing nucleoside triphosphate hydrolases"/>
    <property type="match status" value="1"/>
</dbReference>
<accession>A0A8J7GF08</accession>
<sequence>MAPDIRLYGRSSILESFAAWGIRRRPIRPLPLLLLIGRRGSGKTAVLHELRRLASGWPCAFLDLDSRRNDSVVGLLGAIVFQLSEGHRGLGRLKFPRFLIGQLAAQLNLTGLTQDAARQAVHTLLDSVKRYRRLPPDVRQLLGQVLQAAVPGPAPVPDAVLSAFELTLRLWRAPGKRWWGDDGPAADRLVELNRQLHDGTQRERDEATEALGRAFLADLRSAYGNVFRGPDRTVASVALLDNAHLGAGTDLLRLLARLRASAVGAEPPDQLLLAAATGRRPDRLNLATPVDPDRLTWDDSRLGQGHAWFCPVELRDLTAREVTDWAERSGLSRRSGLAVTGGLPGAVSVLLELNGDPERLLLPDSPAVRSLETILDDFPESMRSALISAAAAEDCSPTSLNAALRDATAGQIRQLRTLLSERFWLAEDQLHPWLRALLLVQLRSRGDDDPDGWQKTHTRLLALHGSQARPDAARFHELALGRLRPVVCSVEAELDTKAPADWIALVRRITLAPHRRRRPADISGVAELSRWAADEPHRVLIVARLMAAHWLAADPFVRSGPDLFDAIADEYEELASLRPDGYGVFFGEAERFRGLALGRRIEEENR</sequence>
<reference evidence="1" key="1">
    <citation type="submission" date="2020-11" db="EMBL/GenBank/DDBJ databases">
        <title>Sequencing the genomes of 1000 actinobacteria strains.</title>
        <authorList>
            <person name="Klenk H.-P."/>
        </authorList>
    </citation>
    <scope>NUCLEOTIDE SEQUENCE</scope>
    <source>
        <strain evidence="1">DSM 45356</strain>
    </source>
</reference>